<name>A0A4U1C183_9SPHI</name>
<dbReference type="NCBIfam" id="TIGR00730">
    <property type="entry name" value="Rossman fold protein, TIGR00730 family"/>
    <property type="match status" value="1"/>
</dbReference>
<reference evidence="3 4" key="1">
    <citation type="submission" date="2019-04" db="EMBL/GenBank/DDBJ databases">
        <title>Pedobacter sp. AR-3-17 sp. nov., isolated from Arctic soil.</title>
        <authorList>
            <person name="Dahal R.H."/>
            <person name="Kim D.-U."/>
        </authorList>
    </citation>
    <scope>NUCLEOTIDE SEQUENCE [LARGE SCALE GENOMIC DNA]</scope>
    <source>
        <strain evidence="3 4">AR-3-17</strain>
    </source>
</reference>
<dbReference type="EMBL" id="SWBP01000003">
    <property type="protein sequence ID" value="TKB97643.1"/>
    <property type="molecule type" value="Genomic_DNA"/>
</dbReference>
<keyword evidence="2" id="KW-0378">Hydrolase</keyword>
<comment type="catalytic activity">
    <reaction evidence="1">
        <text>AMP + H2O = D-ribose 5-phosphate + adenine</text>
        <dbReference type="Rhea" id="RHEA:20129"/>
        <dbReference type="ChEBI" id="CHEBI:15377"/>
        <dbReference type="ChEBI" id="CHEBI:16708"/>
        <dbReference type="ChEBI" id="CHEBI:78346"/>
        <dbReference type="ChEBI" id="CHEBI:456215"/>
        <dbReference type="EC" id="3.2.2.4"/>
    </reaction>
</comment>
<dbReference type="PANTHER" id="PTHR43393">
    <property type="entry name" value="CYTOKININ RIBOSIDE 5'-MONOPHOSPHATE PHOSPHORIBOHYDROLASE"/>
    <property type="match status" value="1"/>
</dbReference>
<sequence>MKRQQHSTSEIKFLAGPQSRWRDFKFIVVTFFQFVRGFRILHFVGPCITFFGSARFKEDHEYYKFTREAAGEMAKLGFTILTGGGPGLMEAANRGAKDVGGRSVGCNIKLPLEQHRNQYLDRWVSIKYFFIRKILLVKYSYAFVVMPGGFGTMDEYFEALTLMQTNIIKDFPVIVFYKDFHQELVQHMAKMVKEGTISKQDRELYLITDSLEDAVALVKEKCIKKFKLREEKKFRPAKWLFEKRFTKQA</sequence>
<dbReference type="Pfam" id="PF03641">
    <property type="entry name" value="Lysine_decarbox"/>
    <property type="match status" value="1"/>
</dbReference>
<organism evidence="3 4">
    <name type="scientific">Pedobacter cryophilus</name>
    <dbReference type="NCBI Taxonomy" id="2571271"/>
    <lineage>
        <taxon>Bacteria</taxon>
        <taxon>Pseudomonadati</taxon>
        <taxon>Bacteroidota</taxon>
        <taxon>Sphingobacteriia</taxon>
        <taxon>Sphingobacteriales</taxon>
        <taxon>Sphingobacteriaceae</taxon>
        <taxon>Pedobacter</taxon>
    </lineage>
</organism>
<dbReference type="SUPFAM" id="SSF102405">
    <property type="entry name" value="MCP/YpsA-like"/>
    <property type="match status" value="1"/>
</dbReference>
<dbReference type="InterPro" id="IPR005269">
    <property type="entry name" value="LOG"/>
</dbReference>
<accession>A0A4U1C183</accession>
<protein>
    <recommendedName>
        <fullName evidence="2">Cytokinin riboside 5'-monophosphate phosphoribohydrolase</fullName>
        <ecNumber evidence="2">3.2.2.n1</ecNumber>
    </recommendedName>
</protein>
<dbReference type="GO" id="GO:0009691">
    <property type="term" value="P:cytokinin biosynthetic process"/>
    <property type="evidence" value="ECO:0007669"/>
    <property type="project" value="UniProtKB-UniRule"/>
</dbReference>
<keyword evidence="2" id="KW-0203">Cytokinin biosynthesis</keyword>
<dbReference type="InterPro" id="IPR052341">
    <property type="entry name" value="LOG_family_nucleotidases"/>
</dbReference>
<dbReference type="EC" id="3.2.2.n1" evidence="2"/>
<dbReference type="AlphaFoldDB" id="A0A4U1C183"/>
<proteinExistence type="inferred from homology"/>
<evidence type="ECO:0000256" key="1">
    <source>
        <dbReference type="ARBA" id="ARBA00000274"/>
    </source>
</evidence>
<comment type="caution">
    <text evidence="3">The sequence shown here is derived from an EMBL/GenBank/DDBJ whole genome shotgun (WGS) entry which is preliminary data.</text>
</comment>
<dbReference type="GO" id="GO:0005829">
    <property type="term" value="C:cytosol"/>
    <property type="evidence" value="ECO:0007669"/>
    <property type="project" value="TreeGrafter"/>
</dbReference>
<evidence type="ECO:0000313" key="3">
    <source>
        <dbReference type="EMBL" id="TKB97643.1"/>
    </source>
</evidence>
<dbReference type="Proteomes" id="UP000308181">
    <property type="component" value="Unassembled WGS sequence"/>
</dbReference>
<evidence type="ECO:0000313" key="4">
    <source>
        <dbReference type="Proteomes" id="UP000308181"/>
    </source>
</evidence>
<gene>
    <name evidence="3" type="ORF">FA046_09750</name>
</gene>
<dbReference type="GO" id="GO:0008714">
    <property type="term" value="F:AMP nucleosidase activity"/>
    <property type="evidence" value="ECO:0007669"/>
    <property type="project" value="UniProtKB-EC"/>
</dbReference>
<comment type="similarity">
    <text evidence="2">Belongs to the LOG family.</text>
</comment>
<dbReference type="Gene3D" id="3.40.50.450">
    <property type="match status" value="1"/>
</dbReference>
<dbReference type="PANTHER" id="PTHR43393:SF2">
    <property type="entry name" value="CYTOKININ RIBOSIDE 5'-MONOPHOSPHATE PHOSPHORIBOHYDROLASE"/>
    <property type="match status" value="1"/>
</dbReference>
<keyword evidence="4" id="KW-1185">Reference proteome</keyword>
<dbReference type="RefSeq" id="WP_136826218.1">
    <property type="nucleotide sequence ID" value="NZ_SWBP01000003.1"/>
</dbReference>
<evidence type="ECO:0000256" key="2">
    <source>
        <dbReference type="RuleBase" id="RU363015"/>
    </source>
</evidence>
<dbReference type="InterPro" id="IPR031100">
    <property type="entry name" value="LOG_fam"/>
</dbReference>
<dbReference type="OrthoDB" id="9801098at2"/>